<keyword evidence="4 7" id="KW-0812">Transmembrane</keyword>
<evidence type="ECO:0000256" key="7">
    <source>
        <dbReference type="SAM" id="Phobius"/>
    </source>
</evidence>
<dbReference type="AlphaFoldDB" id="A0AAJ0U7X9"/>
<dbReference type="GO" id="GO:0022857">
    <property type="term" value="F:transmembrane transporter activity"/>
    <property type="evidence" value="ECO:0007669"/>
    <property type="project" value="InterPro"/>
</dbReference>
<dbReference type="InterPro" id="IPR000060">
    <property type="entry name" value="BCCT_transptr"/>
</dbReference>
<dbReference type="GO" id="GO:0005886">
    <property type="term" value="C:plasma membrane"/>
    <property type="evidence" value="ECO:0007669"/>
    <property type="project" value="UniProtKB-SubCell"/>
</dbReference>
<evidence type="ECO:0000313" key="9">
    <source>
        <dbReference type="Proteomes" id="UP001296776"/>
    </source>
</evidence>
<keyword evidence="6 7" id="KW-0472">Membrane</keyword>
<evidence type="ECO:0000256" key="6">
    <source>
        <dbReference type="ARBA" id="ARBA00023136"/>
    </source>
</evidence>
<dbReference type="Proteomes" id="UP001296776">
    <property type="component" value="Unassembled WGS sequence"/>
</dbReference>
<gene>
    <name evidence="8" type="ORF">CKO40_18400</name>
</gene>
<keyword evidence="5 7" id="KW-1133">Transmembrane helix</keyword>
<dbReference type="EMBL" id="NRSJ01000042">
    <property type="protein sequence ID" value="MBK1706465.1"/>
    <property type="molecule type" value="Genomic_DNA"/>
</dbReference>
<evidence type="ECO:0000256" key="5">
    <source>
        <dbReference type="ARBA" id="ARBA00022989"/>
    </source>
</evidence>
<accession>A0AAJ0U7X9</accession>
<reference evidence="8" key="2">
    <citation type="journal article" date="2020" name="Microorganisms">
        <title>Osmotic Adaptation and Compatible Solute Biosynthesis of Phototrophic Bacteria as Revealed from Genome Analyses.</title>
        <authorList>
            <person name="Imhoff J.F."/>
            <person name="Rahn T."/>
            <person name="Kunzel S."/>
            <person name="Keller A."/>
            <person name="Neulinger S.C."/>
        </authorList>
    </citation>
    <scope>NUCLEOTIDE SEQUENCE</scope>
    <source>
        <strain evidence="8">DSM 11080</strain>
    </source>
</reference>
<keyword evidence="2" id="KW-0813">Transport</keyword>
<evidence type="ECO:0000256" key="2">
    <source>
        <dbReference type="ARBA" id="ARBA00022448"/>
    </source>
</evidence>
<evidence type="ECO:0008006" key="10">
    <source>
        <dbReference type="Google" id="ProtNLM"/>
    </source>
</evidence>
<protein>
    <recommendedName>
        <fullName evidence="10">BCCT, betaine/carnitine/choline family transporter</fullName>
    </recommendedName>
</protein>
<evidence type="ECO:0000256" key="1">
    <source>
        <dbReference type="ARBA" id="ARBA00004651"/>
    </source>
</evidence>
<comment type="caution">
    <text evidence="8">The sequence shown here is derived from an EMBL/GenBank/DDBJ whole genome shotgun (WGS) entry which is preliminary data.</text>
</comment>
<keyword evidence="3" id="KW-1003">Cell membrane</keyword>
<organism evidence="8 9">
    <name type="scientific">Halochromatium glycolicum</name>
    <dbReference type="NCBI Taxonomy" id="85075"/>
    <lineage>
        <taxon>Bacteria</taxon>
        <taxon>Pseudomonadati</taxon>
        <taxon>Pseudomonadota</taxon>
        <taxon>Gammaproteobacteria</taxon>
        <taxon>Chromatiales</taxon>
        <taxon>Chromatiaceae</taxon>
        <taxon>Halochromatium</taxon>
    </lineage>
</organism>
<proteinExistence type="predicted"/>
<evidence type="ECO:0000256" key="4">
    <source>
        <dbReference type="ARBA" id="ARBA00022692"/>
    </source>
</evidence>
<sequence>MVICGAIGIWSVLAPDAVAGAANALTGFALTTLDWLFLMLCTSFVVLGAVLALGPYGCSR</sequence>
<dbReference type="Pfam" id="PF02028">
    <property type="entry name" value="BCCT"/>
    <property type="match status" value="1"/>
</dbReference>
<keyword evidence="9" id="KW-1185">Reference proteome</keyword>
<evidence type="ECO:0000256" key="3">
    <source>
        <dbReference type="ARBA" id="ARBA00022475"/>
    </source>
</evidence>
<reference evidence="8" key="1">
    <citation type="submission" date="2017-08" db="EMBL/GenBank/DDBJ databases">
        <authorList>
            <person name="Imhoff J.F."/>
            <person name="Rahn T."/>
            <person name="Kuenzel S."/>
            <person name="Neulinger S.C."/>
        </authorList>
    </citation>
    <scope>NUCLEOTIDE SEQUENCE</scope>
    <source>
        <strain evidence="8">DSM 11080</strain>
    </source>
</reference>
<comment type="subcellular location">
    <subcellularLocation>
        <location evidence="1">Cell membrane</location>
        <topology evidence="1">Multi-pass membrane protein</topology>
    </subcellularLocation>
</comment>
<feature type="transmembrane region" description="Helical" evidence="7">
    <location>
        <begin position="35"/>
        <end position="56"/>
    </location>
</feature>
<name>A0AAJ0U7X9_9GAMM</name>
<evidence type="ECO:0000313" key="8">
    <source>
        <dbReference type="EMBL" id="MBK1706465.1"/>
    </source>
</evidence>